<feature type="compositionally biased region" description="Basic and acidic residues" evidence="2">
    <location>
        <begin position="1049"/>
        <end position="1060"/>
    </location>
</feature>
<evidence type="ECO:0000256" key="2">
    <source>
        <dbReference type="SAM" id="MobiDB-lite"/>
    </source>
</evidence>
<dbReference type="Proteomes" id="UP001278766">
    <property type="component" value="Unassembled WGS sequence"/>
</dbReference>
<accession>A0AAE0HA74</accession>
<feature type="region of interest" description="Disordered" evidence="2">
    <location>
        <begin position="278"/>
        <end position="297"/>
    </location>
</feature>
<dbReference type="GeneID" id="87838836"/>
<dbReference type="EMBL" id="JAUEPN010000007">
    <property type="protein sequence ID" value="KAK3292795.1"/>
    <property type="molecule type" value="Genomic_DNA"/>
</dbReference>
<feature type="region of interest" description="Disordered" evidence="2">
    <location>
        <begin position="927"/>
        <end position="956"/>
    </location>
</feature>
<feature type="coiled-coil region" evidence="1">
    <location>
        <begin position="801"/>
        <end position="842"/>
    </location>
</feature>
<reference evidence="3" key="2">
    <citation type="submission" date="2023-06" db="EMBL/GenBank/DDBJ databases">
        <authorList>
            <consortium name="Lawrence Berkeley National Laboratory"/>
            <person name="Haridas S."/>
            <person name="Hensen N."/>
            <person name="Bonometti L."/>
            <person name="Westerberg I."/>
            <person name="Brannstrom I.O."/>
            <person name="Guillou S."/>
            <person name="Cros-Aarteil S."/>
            <person name="Calhoun S."/>
            <person name="Kuo A."/>
            <person name="Mondo S."/>
            <person name="Pangilinan J."/>
            <person name="Riley R."/>
            <person name="Labutti K."/>
            <person name="Andreopoulos B."/>
            <person name="Lipzen A."/>
            <person name="Chen C."/>
            <person name="Yanf M."/>
            <person name="Daum C."/>
            <person name="Ng V."/>
            <person name="Clum A."/>
            <person name="Steindorff A."/>
            <person name="Ohm R."/>
            <person name="Martin F."/>
            <person name="Silar P."/>
            <person name="Natvig D."/>
            <person name="Lalanne C."/>
            <person name="Gautier V."/>
            <person name="Ament-Velasquez S.L."/>
            <person name="Kruys A."/>
            <person name="Hutchinson M.I."/>
            <person name="Powell A.J."/>
            <person name="Barry K."/>
            <person name="Miller A.N."/>
            <person name="Grigoriev I.V."/>
            <person name="Debuchy R."/>
            <person name="Gladieux P."/>
            <person name="Thoren M.H."/>
            <person name="Johannesson H."/>
        </authorList>
    </citation>
    <scope>NUCLEOTIDE SEQUENCE</scope>
    <source>
        <strain evidence="3">CBS 168.71</strain>
    </source>
</reference>
<feature type="coiled-coil region" evidence="1">
    <location>
        <begin position="372"/>
        <end position="526"/>
    </location>
</feature>
<keyword evidence="4" id="KW-1185">Reference proteome</keyword>
<feature type="compositionally biased region" description="Polar residues" evidence="2">
    <location>
        <begin position="1093"/>
        <end position="1118"/>
    </location>
</feature>
<feature type="region of interest" description="Disordered" evidence="2">
    <location>
        <begin position="40"/>
        <end position="66"/>
    </location>
</feature>
<reference evidence="3" key="1">
    <citation type="journal article" date="2023" name="Mol. Phylogenet. Evol.">
        <title>Genome-scale phylogeny and comparative genomics of the fungal order Sordariales.</title>
        <authorList>
            <person name="Hensen N."/>
            <person name="Bonometti L."/>
            <person name="Westerberg I."/>
            <person name="Brannstrom I.O."/>
            <person name="Guillou S."/>
            <person name="Cros-Aarteil S."/>
            <person name="Calhoun S."/>
            <person name="Haridas S."/>
            <person name="Kuo A."/>
            <person name="Mondo S."/>
            <person name="Pangilinan J."/>
            <person name="Riley R."/>
            <person name="LaButti K."/>
            <person name="Andreopoulos B."/>
            <person name="Lipzen A."/>
            <person name="Chen C."/>
            <person name="Yan M."/>
            <person name="Daum C."/>
            <person name="Ng V."/>
            <person name="Clum A."/>
            <person name="Steindorff A."/>
            <person name="Ohm R.A."/>
            <person name="Martin F."/>
            <person name="Silar P."/>
            <person name="Natvig D.O."/>
            <person name="Lalanne C."/>
            <person name="Gautier V."/>
            <person name="Ament-Velasquez S.L."/>
            <person name="Kruys A."/>
            <person name="Hutchinson M.I."/>
            <person name="Powell A.J."/>
            <person name="Barry K."/>
            <person name="Miller A.N."/>
            <person name="Grigoriev I.V."/>
            <person name="Debuchy R."/>
            <person name="Gladieux P."/>
            <person name="Hiltunen Thoren M."/>
            <person name="Johannesson H."/>
        </authorList>
    </citation>
    <scope>NUCLEOTIDE SEQUENCE</scope>
    <source>
        <strain evidence="3">CBS 168.71</strain>
    </source>
</reference>
<dbReference type="RefSeq" id="XP_062656309.1">
    <property type="nucleotide sequence ID" value="XM_062801888.1"/>
</dbReference>
<dbReference type="AlphaFoldDB" id="A0AAE0HA74"/>
<feature type="compositionally biased region" description="Polar residues" evidence="2">
    <location>
        <begin position="1164"/>
        <end position="1199"/>
    </location>
</feature>
<feature type="compositionally biased region" description="Basic and acidic residues" evidence="2">
    <location>
        <begin position="994"/>
        <end position="1004"/>
    </location>
</feature>
<feature type="region of interest" description="Disordered" evidence="2">
    <location>
        <begin position="980"/>
        <end position="1253"/>
    </location>
</feature>
<feature type="region of interest" description="Disordered" evidence="2">
    <location>
        <begin position="78"/>
        <end position="249"/>
    </location>
</feature>
<protein>
    <submittedName>
        <fullName evidence="3">Uncharacterized protein</fullName>
    </submittedName>
</protein>
<feature type="region of interest" description="Disordered" evidence="2">
    <location>
        <begin position="765"/>
        <end position="784"/>
    </location>
</feature>
<feature type="region of interest" description="Disordered" evidence="2">
    <location>
        <begin position="1"/>
        <end position="20"/>
    </location>
</feature>
<evidence type="ECO:0000313" key="4">
    <source>
        <dbReference type="Proteomes" id="UP001278766"/>
    </source>
</evidence>
<name>A0AAE0HA74_9PEZI</name>
<organism evidence="3 4">
    <name type="scientific">Chaetomium fimeti</name>
    <dbReference type="NCBI Taxonomy" id="1854472"/>
    <lineage>
        <taxon>Eukaryota</taxon>
        <taxon>Fungi</taxon>
        <taxon>Dikarya</taxon>
        <taxon>Ascomycota</taxon>
        <taxon>Pezizomycotina</taxon>
        <taxon>Sordariomycetes</taxon>
        <taxon>Sordariomycetidae</taxon>
        <taxon>Sordariales</taxon>
        <taxon>Chaetomiaceae</taxon>
        <taxon>Chaetomium</taxon>
    </lineage>
</organism>
<proteinExistence type="predicted"/>
<comment type="caution">
    <text evidence="3">The sequence shown here is derived from an EMBL/GenBank/DDBJ whole genome shotgun (WGS) entry which is preliminary data.</text>
</comment>
<feature type="compositionally biased region" description="Polar residues" evidence="2">
    <location>
        <begin position="1135"/>
        <end position="1156"/>
    </location>
</feature>
<feature type="compositionally biased region" description="Polar residues" evidence="2">
    <location>
        <begin position="78"/>
        <end position="97"/>
    </location>
</feature>
<gene>
    <name evidence="3" type="ORF">B0H64DRAFT_365953</name>
</gene>
<dbReference type="Gene3D" id="1.10.287.1490">
    <property type="match status" value="1"/>
</dbReference>
<keyword evidence="1" id="KW-0175">Coiled coil</keyword>
<feature type="compositionally biased region" description="Low complexity" evidence="2">
    <location>
        <begin position="184"/>
        <end position="197"/>
    </location>
</feature>
<evidence type="ECO:0000313" key="3">
    <source>
        <dbReference type="EMBL" id="KAK3292795.1"/>
    </source>
</evidence>
<sequence>MLLEKPSSLSKHPDLGKGYEYGPAVQFTPGFFTSIPGKQAVKQAPIRQKGHSQYPKDNFSSGSVQGACGLRTSFSAIGNEPTANVTTSNLPVASSPNRAPPPTASHSPLLNDHGNSDKWEVARGVPGATRNPPFPDSSPKEPTRPPTQTLATRVGNKPPSAPGEEERSAQASAAVGGLPSNAVARISPPAAHISPPAVRDRNHNAIPSFGSPSRKQQESLEDAAGEGRSKPQHPPLVPPAGGSRRLGEESMDRARNYTVNRPVKEIQHVGLTKSIHRVRPVSRSSNVSKQRSRCGSLASSPIIRQRRVNISHEFTTGMAGVINQFTQQQSAALEEQKSKYHKYIKQLKRDLADESGVVARQISQIDAQTNQINDLRDSQEQMVGRLKDIEAKLGASEDRARKLEERYRACKTHLNSAIQEQQDLYTRSKKHWGDAIEEIHSLTLEVNEKEAELSRERESVNSLSEKLRDLQDTSSGFEKLAVQGKEIMQKLGEQYEKAEEHRNNSAEELRERLNVIVTRLETLSNLMSGQPDAMCGIRKAQDESLNRRLDSILGSRAAAAEATSQLSADLELHTGKIWQRLDNHLESLSKQLAEKAEENGMVSTLYKRKDAECEEHLNELAMLRATTEKQVDQIHELEASLVVSDAAQDQNEETIRRLDERATETERLREEVKSKTAAVAELQSRLDAKEAAFSSELQNCSLNIQKLAHTLHEKDQFSTNAAQQAVEAARLDMRAEMEKAHAKAEKSLREATKDRDALASQVEELKRQVQEKETSESRGAATMRSLQEKLATEEARGKLAAEQLAQRSTDFEQARNQLAAQVKALETELMTVNDRAVGLKTESQRQHTKSEALISALKRWAHQEGTLADGLDNLGDSHDDVEKITEILARTLGPISVRHSPQTVIPYANPGDSRLCQKDKPIQENLRTHTGVDQLKENDSGNAPGKHPKTDTDVVEGTFENDPLPYASRLHHMRRVVVRSPANVPNEPAAPSIDQEKTRRREGMQPKSIMKRVTRSTSGMLKQGNADPAAGQGAFKRNRNDEFSNDSTLVHELEGTRGDTRAISASEADATESTSEAFSKPPVKRRRSETVRPDNSVTSFKSSGQEMQGESSRPTPVSNPGVADFKDEDTVVVQIKSQRQGNPSNTNGPRDTFKSTSVRKSRTYSRSDSQGLHRVPSTNTRRALGSKQTNMRTYGSQRTAGEHSAAGQYTESRFPLRSQPQSRYWPPKPKDESQESMTFSQGVGTDGTLLLPF</sequence>
<feature type="coiled-coil region" evidence="1">
    <location>
        <begin position="655"/>
        <end position="692"/>
    </location>
</feature>
<feature type="coiled-coil region" evidence="1">
    <location>
        <begin position="578"/>
        <end position="626"/>
    </location>
</feature>
<feature type="compositionally biased region" description="Basic and acidic residues" evidence="2">
    <location>
        <begin position="765"/>
        <end position="776"/>
    </location>
</feature>
<evidence type="ECO:0000256" key="1">
    <source>
        <dbReference type="SAM" id="Coils"/>
    </source>
</evidence>
<feature type="compositionally biased region" description="Low complexity" evidence="2">
    <location>
        <begin position="1062"/>
        <end position="1079"/>
    </location>
</feature>